<keyword evidence="4" id="KW-1185">Reference proteome</keyword>
<evidence type="ECO:0000313" key="3">
    <source>
        <dbReference type="EMBL" id="TFD47745.1"/>
    </source>
</evidence>
<dbReference type="EMBL" id="SOHE01000060">
    <property type="protein sequence ID" value="TFD47745.1"/>
    <property type="molecule type" value="Genomic_DNA"/>
</dbReference>
<name>A0A4R8ZVV9_9MICO</name>
<gene>
    <name evidence="3" type="ORF">E3T55_14375</name>
</gene>
<evidence type="ECO:0000313" key="4">
    <source>
        <dbReference type="Proteomes" id="UP000297447"/>
    </source>
</evidence>
<dbReference type="Proteomes" id="UP000297447">
    <property type="component" value="Unassembled WGS sequence"/>
</dbReference>
<accession>A0A4R8ZVV9</accession>
<dbReference type="RefSeq" id="WP_134520254.1">
    <property type="nucleotide sequence ID" value="NZ_SOHE01000060.1"/>
</dbReference>
<dbReference type="Gene3D" id="1.10.287.110">
    <property type="entry name" value="DnaJ domain"/>
    <property type="match status" value="1"/>
</dbReference>
<dbReference type="AlphaFoldDB" id="A0A4R8ZVV9"/>
<evidence type="ECO:0000259" key="2">
    <source>
        <dbReference type="PROSITE" id="PS50076"/>
    </source>
</evidence>
<keyword evidence="1" id="KW-1133">Transmembrane helix</keyword>
<evidence type="ECO:0000256" key="1">
    <source>
        <dbReference type="SAM" id="Phobius"/>
    </source>
</evidence>
<feature type="transmembrane region" description="Helical" evidence="1">
    <location>
        <begin position="130"/>
        <end position="151"/>
    </location>
</feature>
<proteinExistence type="predicted"/>
<dbReference type="OrthoDB" id="4981787at2"/>
<comment type="caution">
    <text evidence="3">The sequence shown here is derived from an EMBL/GenBank/DDBJ whole genome shotgun (WGS) entry which is preliminary data.</text>
</comment>
<reference evidence="3 4" key="1">
    <citation type="submission" date="2019-03" db="EMBL/GenBank/DDBJ databases">
        <title>Genomics of glacier-inhabiting Cryobacterium strains.</title>
        <authorList>
            <person name="Liu Q."/>
            <person name="Xin Y.-H."/>
        </authorList>
    </citation>
    <scope>NUCLEOTIDE SEQUENCE [LARGE SCALE GENOMIC DNA]</scope>
    <source>
        <strain evidence="3 4">Hh14</strain>
    </source>
</reference>
<dbReference type="PROSITE" id="PS50076">
    <property type="entry name" value="DNAJ_2"/>
    <property type="match status" value="1"/>
</dbReference>
<feature type="domain" description="J" evidence="2">
    <location>
        <begin position="5"/>
        <end position="81"/>
    </location>
</feature>
<dbReference type="InterPro" id="IPR036869">
    <property type="entry name" value="J_dom_sf"/>
</dbReference>
<organism evidence="3 4">
    <name type="scientific">Cryobacterium frigoriphilum</name>
    <dbReference type="NCBI Taxonomy" id="1259150"/>
    <lineage>
        <taxon>Bacteria</taxon>
        <taxon>Bacillati</taxon>
        <taxon>Actinomycetota</taxon>
        <taxon>Actinomycetes</taxon>
        <taxon>Micrococcales</taxon>
        <taxon>Microbacteriaceae</taxon>
        <taxon>Cryobacterium</taxon>
    </lineage>
</organism>
<dbReference type="SUPFAM" id="SSF46565">
    <property type="entry name" value="Chaperone J-domain"/>
    <property type="match status" value="1"/>
</dbReference>
<protein>
    <recommendedName>
        <fullName evidence="2">J domain-containing protein</fullName>
    </recommendedName>
</protein>
<dbReference type="InterPro" id="IPR001623">
    <property type="entry name" value="DnaJ_domain"/>
</dbReference>
<sequence length="153" mass="16677">MTPAEAAAILHVSGGASVADVDRAFQRRARLSHPDRFVGATDADIRVATAEFVRLIEARDLLRATAPGAQSRPEPVIDPFAGRAGEPLSFEEFVQIRDARAWLAPPVASSMPYRDDAPRAPELRRAHHEWVVLPIVFVVLTVAIWGLTILLPG</sequence>
<keyword evidence="1" id="KW-0812">Transmembrane</keyword>
<keyword evidence="1" id="KW-0472">Membrane</keyword>